<organism evidence="1 2">
    <name type="scientific">Sphingobium lignivorans</name>
    <dbReference type="NCBI Taxonomy" id="2735886"/>
    <lineage>
        <taxon>Bacteria</taxon>
        <taxon>Pseudomonadati</taxon>
        <taxon>Pseudomonadota</taxon>
        <taxon>Alphaproteobacteria</taxon>
        <taxon>Sphingomonadales</taxon>
        <taxon>Sphingomonadaceae</taxon>
        <taxon>Sphingobium</taxon>
    </lineage>
</organism>
<gene>
    <name evidence="1" type="ORF">HNP60_002958</name>
</gene>
<evidence type="ECO:0000313" key="1">
    <source>
        <dbReference type="EMBL" id="MBB5986984.1"/>
    </source>
</evidence>
<sequence>MASHIPEGRLGRAFKAGIPIAFVILAAKVGEGDWKIDRSGEATKLSWASQPFSAAADESALRVTACYGAGCESWALAVSLPRDHYGVRLATAAGSLLADAIGLCPEQIRLRGPLALA</sequence>
<dbReference type="EMBL" id="JACHKA010000001">
    <property type="protein sequence ID" value="MBB5986984.1"/>
    <property type="molecule type" value="Genomic_DNA"/>
</dbReference>
<dbReference type="RefSeq" id="WP_184155115.1">
    <property type="nucleotide sequence ID" value="NZ_JACHKA010000001.1"/>
</dbReference>
<dbReference type="Proteomes" id="UP001138540">
    <property type="component" value="Unassembled WGS sequence"/>
</dbReference>
<protein>
    <submittedName>
        <fullName evidence="1">Uncharacterized protein (DUF1501 family)</fullName>
    </submittedName>
</protein>
<proteinExistence type="predicted"/>
<keyword evidence="2" id="KW-1185">Reference proteome</keyword>
<name>A0ABR6NI76_9SPHN</name>
<accession>A0ABR6NI76</accession>
<evidence type="ECO:0000313" key="2">
    <source>
        <dbReference type="Proteomes" id="UP001138540"/>
    </source>
</evidence>
<reference evidence="1 2" key="1">
    <citation type="submission" date="2020-08" db="EMBL/GenBank/DDBJ databases">
        <title>Exploring microbial biodiversity for novel pathways involved in the catabolism of aromatic compounds derived from lignin.</title>
        <authorList>
            <person name="Elkins J."/>
        </authorList>
    </citation>
    <scope>NUCLEOTIDE SEQUENCE [LARGE SCALE GENOMIC DNA]</scope>
    <source>
        <strain evidence="1 2">B1D3A</strain>
    </source>
</reference>
<comment type="caution">
    <text evidence="1">The sequence shown here is derived from an EMBL/GenBank/DDBJ whole genome shotgun (WGS) entry which is preliminary data.</text>
</comment>